<keyword evidence="8" id="KW-1185">Reference proteome</keyword>
<dbReference type="InterPro" id="IPR000734">
    <property type="entry name" value="TAG_lipase"/>
</dbReference>
<protein>
    <recommendedName>
        <fullName evidence="6">Lipase domain-containing protein</fullName>
    </recommendedName>
</protein>
<evidence type="ECO:0000256" key="4">
    <source>
        <dbReference type="RuleBase" id="RU004262"/>
    </source>
</evidence>
<feature type="signal peptide" evidence="5">
    <location>
        <begin position="1"/>
        <end position="18"/>
    </location>
</feature>
<dbReference type="AlphaFoldDB" id="A0A9N8KXA0"/>
<feature type="domain" description="Lipase" evidence="6">
    <location>
        <begin position="640"/>
        <end position="824"/>
    </location>
</feature>
<evidence type="ECO:0000313" key="7">
    <source>
        <dbReference type="EMBL" id="CAD0194673.1"/>
    </source>
</evidence>
<dbReference type="Pfam" id="PF00151">
    <property type="entry name" value="Lipase"/>
    <property type="match status" value="4"/>
</dbReference>
<name>A0A9N8KXA0_CHRIL</name>
<evidence type="ECO:0000256" key="3">
    <source>
        <dbReference type="ARBA" id="ARBA00022525"/>
    </source>
</evidence>
<dbReference type="PANTHER" id="PTHR11610:SF173">
    <property type="entry name" value="LIPASE DOMAIN-CONTAINING PROTEIN-RELATED"/>
    <property type="match status" value="1"/>
</dbReference>
<feature type="domain" description="Lipase" evidence="6">
    <location>
        <begin position="878"/>
        <end position="1111"/>
    </location>
</feature>
<dbReference type="SUPFAM" id="SSF53474">
    <property type="entry name" value="alpha/beta-Hydrolases"/>
    <property type="match status" value="4"/>
</dbReference>
<reference evidence="7" key="1">
    <citation type="submission" date="2021-12" db="EMBL/GenBank/DDBJ databases">
        <authorList>
            <person name="King R."/>
        </authorList>
    </citation>
    <scope>NUCLEOTIDE SEQUENCE</scope>
</reference>
<keyword evidence="5" id="KW-0732">Signal</keyword>
<dbReference type="InterPro" id="IPR029058">
    <property type="entry name" value="AB_hydrolase_fold"/>
</dbReference>
<evidence type="ECO:0000256" key="1">
    <source>
        <dbReference type="ARBA" id="ARBA00004613"/>
    </source>
</evidence>
<evidence type="ECO:0000313" key="8">
    <source>
        <dbReference type="Proteomes" id="UP001154114"/>
    </source>
</evidence>
<dbReference type="GO" id="GO:0005615">
    <property type="term" value="C:extracellular space"/>
    <property type="evidence" value="ECO:0007669"/>
    <property type="project" value="TreeGrafter"/>
</dbReference>
<feature type="domain" description="Lipase" evidence="6">
    <location>
        <begin position="405"/>
        <end position="598"/>
    </location>
</feature>
<dbReference type="PRINTS" id="PR00821">
    <property type="entry name" value="TAGLIPASE"/>
</dbReference>
<dbReference type="GO" id="GO:0016042">
    <property type="term" value="P:lipid catabolic process"/>
    <property type="evidence" value="ECO:0007669"/>
    <property type="project" value="TreeGrafter"/>
</dbReference>
<dbReference type="Proteomes" id="UP001154114">
    <property type="component" value="Chromosome 2"/>
</dbReference>
<accession>A0A9N8KXA0</accession>
<feature type="domain" description="Lipase" evidence="6">
    <location>
        <begin position="62"/>
        <end position="306"/>
    </location>
</feature>
<sequence>MKLVIAFAVFVALCSGHALPSVPGDNSDYVEGESRYIWMPDGEGNPKLVDLHEPVDEALLNSRNGANNQYWLFTRSNQNNAQILVNGNINSVRNSNYASNKPIKVIVHGWNSNGGSSVNTAITSAFLAVQDVNVIVVDWRQLAGSSYTSAANGVPSVGQHLGNFLVWLINNAGGNWNNVHLAGHSLGAHIVGVAGRQAGGRPSRVTGLDPAGPGWSNNGNALNRNSGRFVEAIHTDGNILGLMAAIADADFYPNGGNHPQPGCSLSTCSHSRAHELFASTIRHNRFAGRQCSNLSQAQQSNCSGSTLNMGNAVINKSGTFDKIIRTDEDKNRINFHVPFRLSGLSYMGDKKRKRPLCSGHAIPTVPGDNSHYVEGESRYIWMPDGEGKPMLVDLHAPVDEALLSSRNGANNQYWLFTRSNQNSAQILTHGNINSVKNSNYASNKALKVIVHGLNSNGGAAVNTAITSAFLAVQDCNVIVVDWRQLAGSLYTTASNGVPGVGQHLGNFLTWLINNAGGNWNNVHLVGHSLGAHVVGVAGRHASGTPSRVTGLDPAGPGWTSNGNALNKASGRYVEAIHTDGNILGLMNAIADADFYPNGVCSGHALPTVPGDNSHYVEGESRYIWMPDGEGKPILVDLHEPVDEALVSSRNGDNNQYWLFTRSNPSKAQILIHGNANSVWLSNYLGFRPLKVIVHGWKNNGDSAMNPLITSAFLSVLDANVIVVDWRTFAYSHYNTASNSVPAVGQALGKFLIWLFNNAGGNWNNVHLVGFSLGAHIVGVAGRHVSGRAARVTGLDPAGPGWTDNIHALNRNAGRYVEAIHTDGHILVCSGHALPTVPGDNSHYVEGESRYIWMPDSEGKPVLVDLHEPVDEALLSARNGANNQYWLYTRQNQHNPQFLVHGNANSIWGSNYLGSRPIKVIVHGWNNDGNSPMNPTITSAFLAVQDANVIVVDWRTLANHPSYNTAAAGVPGVGQHLGNFLVWLINTAGGNWNNVHLVGFSLGAHVVGNAGRQAGARPGRITGLDPAGPLWGGNSNALNSNSGQYVEAIHTDGNILGIMTPVGNADFYPNGGKNPQPGCSILNSICSHGRANDLFAATVRHNHLVGRQCANIWQAELSICSGASFHMGNGILSKRGNGIFGLLTGNSFPF</sequence>
<evidence type="ECO:0000259" key="6">
    <source>
        <dbReference type="Pfam" id="PF00151"/>
    </source>
</evidence>
<gene>
    <name evidence="7" type="ORF">CINC_LOCUS5526</name>
</gene>
<evidence type="ECO:0000256" key="5">
    <source>
        <dbReference type="SAM" id="SignalP"/>
    </source>
</evidence>
<proteinExistence type="inferred from homology"/>
<dbReference type="GO" id="GO:0016298">
    <property type="term" value="F:lipase activity"/>
    <property type="evidence" value="ECO:0007669"/>
    <property type="project" value="InterPro"/>
</dbReference>
<comment type="subcellular location">
    <subcellularLocation>
        <location evidence="1">Secreted</location>
    </subcellularLocation>
</comment>
<dbReference type="EMBL" id="LR824005">
    <property type="protein sequence ID" value="CAD0194673.1"/>
    <property type="molecule type" value="Genomic_DNA"/>
</dbReference>
<dbReference type="InterPro" id="IPR033906">
    <property type="entry name" value="Lipase_N"/>
</dbReference>
<dbReference type="CDD" id="cd00707">
    <property type="entry name" value="Pancreat_lipase_like"/>
    <property type="match status" value="2"/>
</dbReference>
<dbReference type="Gene3D" id="3.40.50.1820">
    <property type="entry name" value="alpha/beta hydrolase"/>
    <property type="match status" value="4"/>
</dbReference>
<dbReference type="PANTHER" id="PTHR11610">
    <property type="entry name" value="LIPASE"/>
    <property type="match status" value="1"/>
</dbReference>
<comment type="similarity">
    <text evidence="2 4">Belongs to the AB hydrolase superfamily. Lipase family.</text>
</comment>
<dbReference type="InterPro" id="IPR013818">
    <property type="entry name" value="Lipase"/>
</dbReference>
<dbReference type="OrthoDB" id="199913at2759"/>
<evidence type="ECO:0000256" key="2">
    <source>
        <dbReference type="ARBA" id="ARBA00010701"/>
    </source>
</evidence>
<keyword evidence="3" id="KW-0964">Secreted</keyword>
<feature type="chain" id="PRO_5040392429" description="Lipase domain-containing protein" evidence="5">
    <location>
        <begin position="19"/>
        <end position="1149"/>
    </location>
</feature>
<organism evidence="7 8">
    <name type="scientific">Chrysodeixis includens</name>
    <name type="common">Soybean looper</name>
    <name type="synonym">Pseudoplusia includens</name>
    <dbReference type="NCBI Taxonomy" id="689277"/>
    <lineage>
        <taxon>Eukaryota</taxon>
        <taxon>Metazoa</taxon>
        <taxon>Ecdysozoa</taxon>
        <taxon>Arthropoda</taxon>
        <taxon>Hexapoda</taxon>
        <taxon>Insecta</taxon>
        <taxon>Pterygota</taxon>
        <taxon>Neoptera</taxon>
        <taxon>Endopterygota</taxon>
        <taxon>Lepidoptera</taxon>
        <taxon>Glossata</taxon>
        <taxon>Ditrysia</taxon>
        <taxon>Noctuoidea</taxon>
        <taxon>Noctuidae</taxon>
        <taxon>Plusiinae</taxon>
        <taxon>Chrysodeixis</taxon>
    </lineage>
</organism>